<proteinExistence type="predicted"/>
<organism evidence="1 2">
    <name type="scientific">Trichinella spiralis</name>
    <name type="common">Trichina worm</name>
    <dbReference type="NCBI Taxonomy" id="6334"/>
    <lineage>
        <taxon>Eukaryota</taxon>
        <taxon>Metazoa</taxon>
        <taxon>Ecdysozoa</taxon>
        <taxon>Nematoda</taxon>
        <taxon>Enoplea</taxon>
        <taxon>Dorylaimia</taxon>
        <taxon>Trichinellida</taxon>
        <taxon>Trichinellidae</taxon>
        <taxon>Trichinella</taxon>
    </lineage>
</organism>
<evidence type="ECO:0000313" key="2">
    <source>
        <dbReference type="Proteomes" id="UP000054776"/>
    </source>
</evidence>
<dbReference type="EMBL" id="JYDH01000062">
    <property type="protein sequence ID" value="KRY34738.1"/>
    <property type="molecule type" value="Genomic_DNA"/>
</dbReference>
<dbReference type="Proteomes" id="UP000054776">
    <property type="component" value="Unassembled WGS sequence"/>
</dbReference>
<name>A0A0V1BCK9_TRISP</name>
<dbReference type="InParanoid" id="A0A0V1BCK9"/>
<evidence type="ECO:0000313" key="1">
    <source>
        <dbReference type="EMBL" id="KRY34738.1"/>
    </source>
</evidence>
<dbReference type="AlphaFoldDB" id="A0A0V1BCK9"/>
<accession>A0A0V1BCK9</accession>
<comment type="caution">
    <text evidence="1">The sequence shown here is derived from an EMBL/GenBank/DDBJ whole genome shotgun (WGS) entry which is preliminary data.</text>
</comment>
<gene>
    <name evidence="1" type="ORF">T01_14761</name>
</gene>
<reference evidence="1 2" key="1">
    <citation type="submission" date="2015-01" db="EMBL/GenBank/DDBJ databases">
        <title>Evolution of Trichinella species and genotypes.</title>
        <authorList>
            <person name="Korhonen P.K."/>
            <person name="Edoardo P."/>
            <person name="Giuseppe L.R."/>
            <person name="Gasser R.B."/>
        </authorList>
    </citation>
    <scope>NUCLEOTIDE SEQUENCE [LARGE SCALE GENOMIC DNA]</scope>
    <source>
        <strain evidence="1">ISS3</strain>
    </source>
</reference>
<sequence>MYSGNYSEHIRNYGVLQNSFGLRASSFVPVEVFSVYLNKYAITRGPCAFKIKKDFSKIAKFHGLQTCLFLQKKAERIKKDFSKIAKFHGLQTCSFLQKNAERLNF</sequence>
<keyword evidence="2" id="KW-1185">Reference proteome</keyword>
<protein>
    <submittedName>
        <fullName evidence="1">Uncharacterized protein</fullName>
    </submittedName>
</protein>